<protein>
    <submittedName>
        <fullName evidence="13">Fractalkine</fullName>
    </submittedName>
</protein>
<dbReference type="GO" id="GO:0030335">
    <property type="term" value="P:positive regulation of cell migration"/>
    <property type="evidence" value="ECO:0007669"/>
    <property type="project" value="TreeGrafter"/>
</dbReference>
<evidence type="ECO:0000313" key="13">
    <source>
        <dbReference type="EMBL" id="ELK15416.1"/>
    </source>
</evidence>
<proteinExistence type="inferred from homology"/>
<dbReference type="SUPFAM" id="SSF54117">
    <property type="entry name" value="Interleukin 8-like chemokines"/>
    <property type="match status" value="1"/>
</dbReference>
<accession>L5KWR9</accession>
<dbReference type="GO" id="GO:0048020">
    <property type="term" value="F:CCR chemokine receptor binding"/>
    <property type="evidence" value="ECO:0007669"/>
    <property type="project" value="TreeGrafter"/>
</dbReference>
<feature type="signal peptide" evidence="11">
    <location>
        <begin position="1"/>
        <end position="24"/>
    </location>
</feature>
<evidence type="ECO:0000256" key="8">
    <source>
        <dbReference type="ARBA" id="ARBA00023198"/>
    </source>
</evidence>
<evidence type="ECO:0000256" key="3">
    <source>
        <dbReference type="ARBA" id="ARBA00022500"/>
    </source>
</evidence>
<evidence type="ECO:0000259" key="12">
    <source>
        <dbReference type="SMART" id="SM00199"/>
    </source>
</evidence>
<evidence type="ECO:0000313" key="14">
    <source>
        <dbReference type="Proteomes" id="UP000010552"/>
    </source>
</evidence>
<evidence type="ECO:0000256" key="2">
    <source>
        <dbReference type="ARBA" id="ARBA00010868"/>
    </source>
</evidence>
<dbReference type="PANTHER" id="PTHR12015">
    <property type="entry name" value="SMALL INDUCIBLE CYTOKINE A"/>
    <property type="match status" value="1"/>
</dbReference>
<comment type="similarity">
    <text evidence="2">Belongs to the intercrine beta (chemokine CC) family.</text>
</comment>
<dbReference type="STRING" id="9402.L5KWR9"/>
<dbReference type="GO" id="GO:0061844">
    <property type="term" value="P:antimicrobial humoral immune response mediated by antimicrobial peptide"/>
    <property type="evidence" value="ECO:0007669"/>
    <property type="project" value="TreeGrafter"/>
</dbReference>
<dbReference type="GO" id="GO:0008009">
    <property type="term" value="F:chemokine activity"/>
    <property type="evidence" value="ECO:0007669"/>
    <property type="project" value="InterPro"/>
</dbReference>
<evidence type="ECO:0000256" key="7">
    <source>
        <dbReference type="ARBA" id="ARBA00023157"/>
    </source>
</evidence>
<feature type="region of interest" description="Disordered" evidence="9">
    <location>
        <begin position="101"/>
        <end position="295"/>
    </location>
</feature>
<keyword evidence="5" id="KW-0964">Secreted</keyword>
<gene>
    <name evidence="13" type="ORF">PAL_GLEAN10011078</name>
</gene>
<keyword evidence="10" id="KW-1133">Transmembrane helix</keyword>
<evidence type="ECO:0000256" key="1">
    <source>
        <dbReference type="ARBA" id="ARBA00004613"/>
    </source>
</evidence>
<dbReference type="InterPro" id="IPR001811">
    <property type="entry name" value="Chemokine_IL8-like_dom"/>
</dbReference>
<keyword evidence="14" id="KW-1185">Reference proteome</keyword>
<dbReference type="eggNOG" id="ENOG502SNIE">
    <property type="taxonomic scope" value="Eukaryota"/>
</dbReference>
<evidence type="ECO:0000256" key="11">
    <source>
        <dbReference type="SAM" id="SignalP"/>
    </source>
</evidence>
<name>L5KWR9_PTEAL</name>
<feature type="transmembrane region" description="Helical" evidence="10">
    <location>
        <begin position="330"/>
        <end position="350"/>
    </location>
</feature>
<dbReference type="InterPro" id="IPR036048">
    <property type="entry name" value="Interleukin_8-like_sf"/>
</dbReference>
<feature type="compositionally biased region" description="Polar residues" evidence="9">
    <location>
        <begin position="187"/>
        <end position="199"/>
    </location>
</feature>
<evidence type="ECO:0000256" key="10">
    <source>
        <dbReference type="SAM" id="Phobius"/>
    </source>
</evidence>
<dbReference type="InParanoid" id="L5KWR9"/>
<dbReference type="Gene3D" id="2.40.50.40">
    <property type="match status" value="1"/>
</dbReference>
<evidence type="ECO:0000256" key="4">
    <source>
        <dbReference type="ARBA" id="ARBA00022514"/>
    </source>
</evidence>
<keyword evidence="8" id="KW-0395">Inflammatory response</keyword>
<feature type="chain" id="PRO_5003969631" evidence="11">
    <location>
        <begin position="25"/>
        <end position="385"/>
    </location>
</feature>
<dbReference type="Proteomes" id="UP000010552">
    <property type="component" value="Unassembled WGS sequence"/>
</dbReference>
<dbReference type="GO" id="GO:0070098">
    <property type="term" value="P:chemokine-mediated signaling pathway"/>
    <property type="evidence" value="ECO:0007669"/>
    <property type="project" value="TreeGrafter"/>
</dbReference>
<keyword evidence="10" id="KW-0812">Transmembrane</keyword>
<dbReference type="FunCoup" id="L5KWR9">
    <property type="interactions" value="198"/>
</dbReference>
<keyword evidence="4" id="KW-0202">Cytokine</keyword>
<dbReference type="EMBL" id="KB030537">
    <property type="protein sequence ID" value="ELK15416.1"/>
    <property type="molecule type" value="Genomic_DNA"/>
</dbReference>
<evidence type="ECO:0000256" key="5">
    <source>
        <dbReference type="ARBA" id="ARBA00022525"/>
    </source>
</evidence>
<dbReference type="Pfam" id="PF00048">
    <property type="entry name" value="IL8"/>
    <property type="match status" value="1"/>
</dbReference>
<organism evidence="13 14">
    <name type="scientific">Pteropus alecto</name>
    <name type="common">Black flying fox</name>
    <dbReference type="NCBI Taxonomy" id="9402"/>
    <lineage>
        <taxon>Eukaryota</taxon>
        <taxon>Metazoa</taxon>
        <taxon>Chordata</taxon>
        <taxon>Craniata</taxon>
        <taxon>Vertebrata</taxon>
        <taxon>Euteleostomi</taxon>
        <taxon>Mammalia</taxon>
        <taxon>Eutheria</taxon>
        <taxon>Laurasiatheria</taxon>
        <taxon>Chiroptera</taxon>
        <taxon>Yinpterochiroptera</taxon>
        <taxon>Pteropodoidea</taxon>
        <taxon>Pteropodidae</taxon>
        <taxon>Pteropodinae</taxon>
        <taxon>Pteropus</taxon>
    </lineage>
</organism>
<dbReference type="FunFam" id="2.40.50.40:FF:000012">
    <property type="entry name" value="C-C motif chemokine"/>
    <property type="match status" value="1"/>
</dbReference>
<sequence length="385" mass="40799">MALPPFSWLLRLAAVCHLTMLLAGQHHGVKKCNITCNNMTSKIPLDRLFAYRRNQPSCGKPAIILETVKHKLLCADPKAEWVQEAMEHLDRQAARIQNGSTFQKQLGSMPEPRSTLAARGTDRSAVSEPKATGESSSQEVHGTLGTSPELPTGVAGSWGPRSPTVSKAPDGGPPAGPERTELHDSAAVTSATSWQSSAAYQPGSDLQAEGKASTLPTQTPSTQAPTISHTAPEDNIGPAWTKGQNPMPENSIGPREMGPISAHTHALREPSSKPHVSVVPFSSEGAPSRESVATGSPFSKETIHATMDSQSLGVISTPVPDSPAATRRQAVGLLAFLGLLFCLGMVMFAYQSLQGCPRKMAGDMVEGLRYVPRSCGSNSYVLVPV</sequence>
<feature type="compositionally biased region" description="Polar residues" evidence="9">
    <location>
        <begin position="133"/>
        <end position="146"/>
    </location>
</feature>
<keyword evidence="3" id="KW-0145">Chemotaxis</keyword>
<comment type="subcellular location">
    <subcellularLocation>
        <location evidence="1">Secreted</location>
    </subcellularLocation>
</comment>
<keyword evidence="10" id="KW-0472">Membrane</keyword>
<evidence type="ECO:0000256" key="6">
    <source>
        <dbReference type="ARBA" id="ARBA00022729"/>
    </source>
</evidence>
<dbReference type="InterPro" id="IPR039809">
    <property type="entry name" value="Chemokine_b/g/d"/>
</dbReference>
<dbReference type="GO" id="GO:0048245">
    <property type="term" value="P:eosinophil chemotaxis"/>
    <property type="evidence" value="ECO:0007669"/>
    <property type="project" value="TreeGrafter"/>
</dbReference>
<keyword evidence="6 11" id="KW-0732">Signal</keyword>
<dbReference type="PRINTS" id="PR01721">
    <property type="entry name" value="FRACTALKINE"/>
</dbReference>
<feature type="compositionally biased region" description="Polar residues" evidence="9">
    <location>
        <begin position="214"/>
        <end position="229"/>
    </location>
</feature>
<dbReference type="PANTHER" id="PTHR12015:SF92">
    <property type="entry name" value="FRACTALKINE"/>
    <property type="match status" value="1"/>
</dbReference>
<feature type="domain" description="Chemokine interleukin-8-like" evidence="12">
    <location>
        <begin position="29"/>
        <end position="89"/>
    </location>
</feature>
<dbReference type="SMART" id="SM00199">
    <property type="entry name" value="SCY"/>
    <property type="match status" value="1"/>
</dbReference>
<reference evidence="14" key="1">
    <citation type="journal article" date="2013" name="Science">
        <title>Comparative analysis of bat genomes provides insight into the evolution of flight and immunity.</title>
        <authorList>
            <person name="Zhang G."/>
            <person name="Cowled C."/>
            <person name="Shi Z."/>
            <person name="Huang Z."/>
            <person name="Bishop-Lilly K.A."/>
            <person name="Fang X."/>
            <person name="Wynne J.W."/>
            <person name="Xiong Z."/>
            <person name="Baker M.L."/>
            <person name="Zhao W."/>
            <person name="Tachedjian M."/>
            <person name="Zhu Y."/>
            <person name="Zhou P."/>
            <person name="Jiang X."/>
            <person name="Ng J."/>
            <person name="Yang L."/>
            <person name="Wu L."/>
            <person name="Xiao J."/>
            <person name="Feng Y."/>
            <person name="Chen Y."/>
            <person name="Sun X."/>
            <person name="Zhang Y."/>
            <person name="Marsh G.A."/>
            <person name="Crameri G."/>
            <person name="Broder C.C."/>
            <person name="Frey K.G."/>
            <person name="Wang L.F."/>
            <person name="Wang J."/>
        </authorList>
    </citation>
    <scope>NUCLEOTIDE SEQUENCE [LARGE SCALE GENOMIC DNA]</scope>
</reference>
<keyword evidence="7" id="KW-1015">Disulfide bond</keyword>
<evidence type="ECO:0000256" key="9">
    <source>
        <dbReference type="SAM" id="MobiDB-lite"/>
    </source>
</evidence>
<dbReference type="AlphaFoldDB" id="L5KWR9"/>
<dbReference type="GO" id="GO:0005615">
    <property type="term" value="C:extracellular space"/>
    <property type="evidence" value="ECO:0007669"/>
    <property type="project" value="UniProtKB-KW"/>
</dbReference>
<dbReference type="GO" id="GO:0006954">
    <property type="term" value="P:inflammatory response"/>
    <property type="evidence" value="ECO:0007669"/>
    <property type="project" value="UniProtKB-KW"/>
</dbReference>